<evidence type="ECO:0000313" key="2">
    <source>
        <dbReference type="Proteomes" id="UP000198924"/>
    </source>
</evidence>
<keyword evidence="2" id="KW-1185">Reference proteome</keyword>
<dbReference type="Proteomes" id="UP000198924">
    <property type="component" value="Unassembled WGS sequence"/>
</dbReference>
<protein>
    <submittedName>
        <fullName evidence="1">Uncharacterized protein</fullName>
    </submittedName>
</protein>
<dbReference type="AlphaFoldDB" id="A0A1I4CDU1"/>
<sequence>MAITDKSDKEIIEIVEPMIGEVINASNQKDWEVFSKYQTDEEASDPENRKNVERLWKESELFTTLNPAGEILGVLRRDDMAVVCWKQTSKKVPGEYLASYHIKEVNNEIKELGFVII</sequence>
<dbReference type="OrthoDB" id="5734488at2"/>
<evidence type="ECO:0000313" key="1">
    <source>
        <dbReference type="EMBL" id="SFK78497.1"/>
    </source>
</evidence>
<dbReference type="EMBL" id="FOSH01000027">
    <property type="protein sequence ID" value="SFK78497.1"/>
    <property type="molecule type" value="Genomic_DNA"/>
</dbReference>
<name>A0A1I4CDU1_9GAMM</name>
<reference evidence="2" key="1">
    <citation type="submission" date="2016-10" db="EMBL/GenBank/DDBJ databases">
        <authorList>
            <person name="Varghese N."/>
            <person name="Submissions S."/>
        </authorList>
    </citation>
    <scope>NUCLEOTIDE SEQUENCE [LARGE SCALE GENOMIC DNA]</scope>
    <source>
        <strain evidence="2">DSM 11578</strain>
    </source>
</reference>
<accession>A0A1I4CDU1</accession>
<gene>
    <name evidence="1" type="ORF">SAMN04488079_12721</name>
</gene>
<dbReference type="RefSeq" id="WP_091716214.1">
    <property type="nucleotide sequence ID" value="NZ_FOSH01000027.1"/>
</dbReference>
<organism evidence="1 2">
    <name type="scientific">Methylophaga sulfidovorans</name>
    <dbReference type="NCBI Taxonomy" id="45496"/>
    <lineage>
        <taxon>Bacteria</taxon>
        <taxon>Pseudomonadati</taxon>
        <taxon>Pseudomonadota</taxon>
        <taxon>Gammaproteobacteria</taxon>
        <taxon>Thiotrichales</taxon>
        <taxon>Piscirickettsiaceae</taxon>
        <taxon>Methylophaga</taxon>
    </lineage>
</organism>
<proteinExistence type="predicted"/>